<comment type="caution">
    <text evidence="1">The sequence shown here is derived from an EMBL/GenBank/DDBJ whole genome shotgun (WGS) entry which is preliminary data.</text>
</comment>
<dbReference type="SUPFAM" id="SSF55729">
    <property type="entry name" value="Acyl-CoA N-acyltransferases (Nat)"/>
    <property type="match status" value="1"/>
</dbReference>
<dbReference type="InterPro" id="IPR016181">
    <property type="entry name" value="Acyl_CoA_acyltransferase"/>
</dbReference>
<gene>
    <name evidence="1" type="ORF">DFQ04_2598</name>
</gene>
<organism evidence="1 2">
    <name type="scientific">Algoriphagus boseongensis</name>
    <dbReference type="NCBI Taxonomy" id="1442587"/>
    <lineage>
        <taxon>Bacteria</taxon>
        <taxon>Pseudomonadati</taxon>
        <taxon>Bacteroidota</taxon>
        <taxon>Cytophagia</taxon>
        <taxon>Cytophagales</taxon>
        <taxon>Cyclobacteriaceae</taxon>
        <taxon>Algoriphagus</taxon>
    </lineage>
</organism>
<evidence type="ECO:0000313" key="1">
    <source>
        <dbReference type="EMBL" id="TDQ16480.1"/>
    </source>
</evidence>
<dbReference type="Proteomes" id="UP000294535">
    <property type="component" value="Unassembled WGS sequence"/>
</dbReference>
<reference evidence="1 2" key="1">
    <citation type="submission" date="2019-03" db="EMBL/GenBank/DDBJ databases">
        <title>Genomic Encyclopedia of Type Strains, Phase III (KMG-III): the genomes of soil and plant-associated and newly described type strains.</title>
        <authorList>
            <person name="Whitman W."/>
        </authorList>
    </citation>
    <scope>NUCLEOTIDE SEQUENCE [LARGE SCALE GENOMIC DNA]</scope>
    <source>
        <strain evidence="1 2">CECT 8446</strain>
    </source>
</reference>
<evidence type="ECO:0000313" key="2">
    <source>
        <dbReference type="Proteomes" id="UP000294535"/>
    </source>
</evidence>
<dbReference type="AlphaFoldDB" id="A0A4R6T743"/>
<name>A0A4R6T743_9BACT</name>
<dbReference type="EMBL" id="SNYF01000007">
    <property type="protein sequence ID" value="TDQ16480.1"/>
    <property type="molecule type" value="Genomic_DNA"/>
</dbReference>
<keyword evidence="2" id="KW-1185">Reference proteome</keyword>
<protein>
    <recommendedName>
        <fullName evidence="3">Acetyltransferase (GNAT) family protein</fullName>
    </recommendedName>
</protein>
<proteinExistence type="predicted"/>
<dbReference type="Gene3D" id="3.40.630.30">
    <property type="match status" value="1"/>
</dbReference>
<evidence type="ECO:0008006" key="3">
    <source>
        <dbReference type="Google" id="ProtNLM"/>
    </source>
</evidence>
<accession>A0A4R6T743</accession>
<sequence>MEAYKQVKSDSFSLRVVSANEERFPYFLRKYSSPNFSQLLDFQWIKKSKIHVSMTLAISESGEAYSLPQSPFGGIWVEESISLEALLEFIQAVLERLKEIKVHLVRVIQAPKQYEEHSDLISYALQESGFHLEKLTSHQFFIGKKRIGKFVQKSLPKYLSKLKENNLNVRINPIQNFSFLEEIRLWNGQKGYEMNFDENRLIQQVSEYPERYFLISISDSRQEKSIAHSLAVKLTPNSFYYYLSAIDPKSQAKGLGEILLMYLFKLAEKHKAEFIDLGSSESEAGPNHSLIFFKSRFSNDISNKSSWSCLIK</sequence>